<keyword evidence="8 15" id="KW-0311">Gluconate utilization</keyword>
<keyword evidence="9 11" id="KW-0570">Pentose shunt</keyword>
<dbReference type="InterPro" id="IPR006184">
    <property type="entry name" value="6PGdom_BS"/>
</dbReference>
<evidence type="ECO:0000313" key="18">
    <source>
        <dbReference type="Proteomes" id="UP000184510"/>
    </source>
</evidence>
<feature type="active site" description="Proton donor" evidence="12">
    <location>
        <position position="189"/>
    </location>
</feature>
<dbReference type="PRINTS" id="PR00076">
    <property type="entry name" value="6PGDHDRGNASE"/>
</dbReference>
<feature type="binding site" description="in other chain" evidence="13">
    <location>
        <begin position="128"/>
        <end position="130"/>
    </location>
    <ligand>
        <name>substrate</name>
        <note>ligand shared between dimeric partners</note>
    </ligand>
</feature>
<organism evidence="17 18">
    <name type="scientific">Rubritalea squalenifaciens DSM 18772</name>
    <dbReference type="NCBI Taxonomy" id="1123071"/>
    <lineage>
        <taxon>Bacteria</taxon>
        <taxon>Pseudomonadati</taxon>
        <taxon>Verrucomicrobiota</taxon>
        <taxon>Verrucomicrobiia</taxon>
        <taxon>Verrucomicrobiales</taxon>
        <taxon>Rubritaleaceae</taxon>
        <taxon>Rubritalea</taxon>
    </lineage>
</organism>
<dbReference type="PROSITE" id="PS00461">
    <property type="entry name" value="6PGD"/>
    <property type="match status" value="1"/>
</dbReference>
<dbReference type="PIRSF" id="PIRSF000109">
    <property type="entry name" value="6PGD"/>
    <property type="match status" value="1"/>
</dbReference>
<evidence type="ECO:0000256" key="2">
    <source>
        <dbReference type="ARBA" id="ARBA00004874"/>
    </source>
</evidence>
<feature type="binding site" evidence="14">
    <location>
        <position position="102"/>
    </location>
    <ligand>
        <name>NADP(+)</name>
        <dbReference type="ChEBI" id="CHEBI:58349"/>
    </ligand>
</feature>
<dbReference type="EC" id="1.1.1.44" evidence="5 11"/>
<dbReference type="EMBL" id="FQYR01000003">
    <property type="protein sequence ID" value="SHJ38408.1"/>
    <property type="molecule type" value="Genomic_DNA"/>
</dbReference>
<dbReference type="Gene3D" id="1.10.1040.10">
    <property type="entry name" value="N-(1-d-carboxylethyl)-l-norvaline Dehydrogenase, domain 2"/>
    <property type="match status" value="1"/>
</dbReference>
<protein>
    <recommendedName>
        <fullName evidence="6 11">6-phosphogluconate dehydrogenase, decarboxylating</fullName>
        <ecNumber evidence="5 11">1.1.1.44</ecNumber>
    </recommendedName>
</protein>
<feature type="domain" description="6-phosphogluconate dehydrogenase C-terminal" evidence="16">
    <location>
        <begin position="178"/>
        <end position="473"/>
    </location>
</feature>
<dbReference type="SUPFAM" id="SSF51735">
    <property type="entry name" value="NAD(P)-binding Rossmann-fold domains"/>
    <property type="match status" value="1"/>
</dbReference>
<evidence type="ECO:0000256" key="3">
    <source>
        <dbReference type="ARBA" id="ARBA00008419"/>
    </source>
</evidence>
<dbReference type="AlphaFoldDB" id="A0A1M6IVG7"/>
<evidence type="ECO:0000256" key="6">
    <source>
        <dbReference type="ARBA" id="ARBA00018193"/>
    </source>
</evidence>
<keyword evidence="18" id="KW-1185">Reference proteome</keyword>
<evidence type="ECO:0000256" key="11">
    <source>
        <dbReference type="PIRNR" id="PIRNR000109"/>
    </source>
</evidence>
<comment type="similarity">
    <text evidence="3 11 15">Belongs to the 6-phosphogluconate dehydrogenase family.</text>
</comment>
<feature type="binding site" description="in other chain" evidence="13">
    <location>
        <position position="190"/>
    </location>
    <ligand>
        <name>substrate</name>
        <note>ligand shared between dimeric partners</note>
    </ligand>
</feature>
<dbReference type="SUPFAM" id="SSF48179">
    <property type="entry name" value="6-phosphogluconate dehydrogenase C-terminal domain-like"/>
    <property type="match status" value="1"/>
</dbReference>
<dbReference type="InterPro" id="IPR036291">
    <property type="entry name" value="NAD(P)-bd_dom_sf"/>
</dbReference>
<keyword evidence="11 15" id="KW-0521">NADP</keyword>
<feature type="active site" description="Proton acceptor" evidence="12">
    <location>
        <position position="182"/>
    </location>
</feature>
<dbReference type="GO" id="GO:0006098">
    <property type="term" value="P:pentose-phosphate shunt"/>
    <property type="evidence" value="ECO:0007669"/>
    <property type="project" value="UniProtKB-UniPathway"/>
</dbReference>
<evidence type="ECO:0000256" key="10">
    <source>
        <dbReference type="ARBA" id="ARBA00048640"/>
    </source>
</evidence>
<dbReference type="RefSeq" id="WP_143183501.1">
    <property type="nucleotide sequence ID" value="NZ_FQYR01000003.1"/>
</dbReference>
<reference evidence="17 18" key="1">
    <citation type="submission" date="2016-11" db="EMBL/GenBank/DDBJ databases">
        <authorList>
            <person name="Jaros S."/>
            <person name="Januszkiewicz K."/>
            <person name="Wedrychowicz H."/>
        </authorList>
    </citation>
    <scope>NUCLEOTIDE SEQUENCE [LARGE SCALE GENOMIC DNA]</scope>
    <source>
        <strain evidence="17 18">DSM 18772</strain>
    </source>
</reference>
<gene>
    <name evidence="17" type="ORF">SAMN02745181_1926</name>
</gene>
<dbReference type="Pfam" id="PF00393">
    <property type="entry name" value="6PGD"/>
    <property type="match status" value="1"/>
</dbReference>
<evidence type="ECO:0000259" key="16">
    <source>
        <dbReference type="SMART" id="SM01350"/>
    </source>
</evidence>
<comment type="pathway">
    <text evidence="2 11 15">Carbohydrate degradation; pentose phosphate pathway; D-ribulose 5-phosphate from D-glucose 6-phosphate (oxidative stage): step 3/3.</text>
</comment>
<dbReference type="Gene3D" id="1.20.5.320">
    <property type="entry name" value="6-Phosphogluconate Dehydrogenase, domain 3"/>
    <property type="match status" value="1"/>
</dbReference>
<dbReference type="STRING" id="1123071.SAMN02745181_1926"/>
<feature type="binding site" description="in other chain" evidence="13">
    <location>
        <begin position="185"/>
        <end position="186"/>
    </location>
    <ligand>
        <name>substrate</name>
        <note>ligand shared between dimeric partners</note>
    </ligand>
</feature>
<dbReference type="GO" id="GO:0050661">
    <property type="term" value="F:NADP binding"/>
    <property type="evidence" value="ECO:0007669"/>
    <property type="project" value="InterPro"/>
</dbReference>
<dbReference type="InterPro" id="IPR006183">
    <property type="entry name" value="Pgluconate_DH"/>
</dbReference>
<evidence type="ECO:0000256" key="12">
    <source>
        <dbReference type="PIRSR" id="PIRSR000109-1"/>
    </source>
</evidence>
<dbReference type="FunCoup" id="A0A1M6IVG7">
    <property type="interactions" value="439"/>
</dbReference>
<evidence type="ECO:0000256" key="14">
    <source>
        <dbReference type="PIRSR" id="PIRSR000109-3"/>
    </source>
</evidence>
<dbReference type="GO" id="GO:0004616">
    <property type="term" value="F:phosphogluconate dehydrogenase (decarboxylating) activity"/>
    <property type="evidence" value="ECO:0007669"/>
    <property type="project" value="UniProtKB-EC"/>
</dbReference>
<feature type="binding site" evidence="13">
    <location>
        <position position="448"/>
    </location>
    <ligand>
        <name>substrate</name>
        <note>ligand shared between dimeric partners</note>
    </ligand>
</feature>
<dbReference type="FunFam" id="3.40.50.720:FF:000007">
    <property type="entry name" value="6-phosphogluconate dehydrogenase, decarboxylating"/>
    <property type="match status" value="1"/>
</dbReference>
<feature type="binding site" description="in other chain" evidence="13">
    <location>
        <position position="286"/>
    </location>
    <ligand>
        <name>substrate</name>
        <note>ligand shared between dimeric partners</note>
    </ligand>
</feature>
<dbReference type="NCBIfam" id="TIGR00873">
    <property type="entry name" value="gnd"/>
    <property type="match status" value="1"/>
</dbReference>
<dbReference type="InterPro" id="IPR006114">
    <property type="entry name" value="6PGDH_C"/>
</dbReference>
<feature type="binding site" description="in other chain" evidence="13">
    <location>
        <position position="259"/>
    </location>
    <ligand>
        <name>substrate</name>
        <note>ligand shared between dimeric partners</note>
    </ligand>
</feature>
<feature type="binding site" evidence="13">
    <location>
        <position position="454"/>
    </location>
    <ligand>
        <name>substrate</name>
        <note>ligand shared between dimeric partners</note>
    </ligand>
</feature>
<dbReference type="UniPathway" id="UPA00115">
    <property type="reaction ID" value="UER00410"/>
</dbReference>
<evidence type="ECO:0000313" key="17">
    <source>
        <dbReference type="EMBL" id="SHJ38408.1"/>
    </source>
</evidence>
<feature type="binding site" evidence="14">
    <location>
        <begin position="10"/>
        <end position="15"/>
    </location>
    <ligand>
        <name>NADP(+)</name>
        <dbReference type="ChEBI" id="CHEBI:58349"/>
    </ligand>
</feature>
<feature type="binding site" evidence="14">
    <location>
        <begin position="74"/>
        <end position="76"/>
    </location>
    <ligand>
        <name>NADP(+)</name>
        <dbReference type="ChEBI" id="CHEBI:58349"/>
    </ligand>
</feature>
<dbReference type="OrthoDB" id="9804542at2"/>
<dbReference type="Pfam" id="PF03446">
    <property type="entry name" value="NAD_binding_2"/>
    <property type="match status" value="1"/>
</dbReference>
<evidence type="ECO:0000256" key="4">
    <source>
        <dbReference type="ARBA" id="ARBA00011738"/>
    </source>
</evidence>
<dbReference type="Gene3D" id="3.40.50.720">
    <property type="entry name" value="NAD(P)-binding Rossmann-like Domain"/>
    <property type="match status" value="1"/>
</dbReference>
<dbReference type="InterPro" id="IPR013328">
    <property type="entry name" value="6PGD_dom2"/>
</dbReference>
<evidence type="ECO:0000256" key="15">
    <source>
        <dbReference type="RuleBase" id="RU000485"/>
    </source>
</evidence>
<evidence type="ECO:0000256" key="8">
    <source>
        <dbReference type="ARBA" id="ARBA00023064"/>
    </source>
</evidence>
<dbReference type="GO" id="GO:0019521">
    <property type="term" value="P:D-gluconate metabolic process"/>
    <property type="evidence" value="ECO:0007669"/>
    <property type="project" value="UniProtKB-KW"/>
</dbReference>
<evidence type="ECO:0000256" key="7">
    <source>
        <dbReference type="ARBA" id="ARBA00023002"/>
    </source>
</evidence>
<sequence>MSKSDFGLIGLAVMGQNLVLNVESRGFTVSVYNRTTSTMEKFIADNPGKKLVGCETLEEFVQSLERPRKVMIMVQAGGPVDKVIESLLPYLEEGDIVIDGGNSLWTDTERRDAWLSEKGLRFIGAGVSGGEEGALKGPSIMPGGPTSTWEVMKPIFESISAKVDGVPCVTHIGEGGAGHFVKMVHNGIEYGDMQLICEAYNIFKAAGFSNEELADIFAEWNEGDLESFLIEITANIFKQKDPETGKDIVDLIVDKAGQKGTGRWTVMGSVEQAVPFSTIAGSVEARIISSMRDQRKAASQIFEGPNNWSFELKGLSKEDLVKKVRNALYASKIVSYAQGLDLIAKVGKDKGWSLDLGAIARIWRGGCIIRARFLNRITEAYEENPNLVNLMLAPFFTEILNKGQQDWREVVSIAALNGIPVPSFGGSLSYYDAYRAERLPANLLQAQRDFFGAHTYERIDKPEGEFFHTEDWPDLIK</sequence>
<comment type="function">
    <text evidence="1 11">Catalyzes the oxidative decarboxylation of 6-phosphogluconate to ribulose 5-phosphate and CO(2), with concomitant reduction of NADP to NADPH.</text>
</comment>
<evidence type="ECO:0000256" key="13">
    <source>
        <dbReference type="PIRSR" id="PIRSR000109-2"/>
    </source>
</evidence>
<dbReference type="InterPro" id="IPR008927">
    <property type="entry name" value="6-PGluconate_DH-like_C_sf"/>
</dbReference>
<dbReference type="PANTHER" id="PTHR11811">
    <property type="entry name" value="6-PHOSPHOGLUCONATE DEHYDROGENASE"/>
    <property type="match status" value="1"/>
</dbReference>
<dbReference type="FunFam" id="1.10.1040.10:FF:000002">
    <property type="entry name" value="6-phosphogluconate dehydrogenase, decarboxylating"/>
    <property type="match status" value="1"/>
</dbReference>
<feature type="binding site" evidence="14">
    <location>
        <begin position="33"/>
        <end position="35"/>
    </location>
    <ligand>
        <name>NADP(+)</name>
        <dbReference type="ChEBI" id="CHEBI:58349"/>
    </ligand>
</feature>
<name>A0A1M6IVG7_9BACT</name>
<feature type="binding site" description="in other chain" evidence="13">
    <location>
        <position position="102"/>
    </location>
    <ligand>
        <name>substrate</name>
        <note>ligand shared between dimeric partners</note>
    </ligand>
</feature>
<proteinExistence type="inferred from homology"/>
<comment type="catalytic activity">
    <reaction evidence="10 11 15">
        <text>6-phospho-D-gluconate + NADP(+) = D-ribulose 5-phosphate + CO2 + NADPH</text>
        <dbReference type="Rhea" id="RHEA:10116"/>
        <dbReference type="ChEBI" id="CHEBI:16526"/>
        <dbReference type="ChEBI" id="CHEBI:57783"/>
        <dbReference type="ChEBI" id="CHEBI:58121"/>
        <dbReference type="ChEBI" id="CHEBI:58349"/>
        <dbReference type="ChEBI" id="CHEBI:58759"/>
        <dbReference type="EC" id="1.1.1.44"/>
    </reaction>
</comment>
<evidence type="ECO:0000256" key="5">
    <source>
        <dbReference type="ARBA" id="ARBA00013011"/>
    </source>
</evidence>
<comment type="subunit">
    <text evidence="4 11">Homodimer.</text>
</comment>
<dbReference type="Proteomes" id="UP000184510">
    <property type="component" value="Unassembled WGS sequence"/>
</dbReference>
<evidence type="ECO:0000256" key="9">
    <source>
        <dbReference type="ARBA" id="ARBA00023126"/>
    </source>
</evidence>
<accession>A0A1M6IVG7</accession>
<dbReference type="InterPro" id="IPR006115">
    <property type="entry name" value="6PGDH_NADP-bd"/>
</dbReference>
<dbReference type="SMART" id="SM01350">
    <property type="entry name" value="6PGD"/>
    <property type="match status" value="1"/>
</dbReference>
<keyword evidence="7 11" id="KW-0560">Oxidoreductase</keyword>
<evidence type="ECO:0000256" key="1">
    <source>
        <dbReference type="ARBA" id="ARBA00002526"/>
    </source>
</evidence>
<dbReference type="NCBIfam" id="NF006765">
    <property type="entry name" value="PRK09287.1"/>
    <property type="match status" value="1"/>
</dbReference>
<dbReference type="InterPro" id="IPR006113">
    <property type="entry name" value="6PGDH_Gnd/GntZ"/>
</dbReference>
<dbReference type="InParanoid" id="A0A1M6IVG7"/>